<keyword evidence="5" id="KW-1185">Reference proteome</keyword>
<evidence type="ECO:0000256" key="2">
    <source>
        <dbReference type="SAM" id="MobiDB-lite"/>
    </source>
</evidence>
<dbReference type="RefSeq" id="WP_218469118.1">
    <property type="nucleotide sequence ID" value="NZ_BAABJN010000008.1"/>
</dbReference>
<evidence type="ECO:0000259" key="3">
    <source>
        <dbReference type="PROSITE" id="PS50983"/>
    </source>
</evidence>
<dbReference type="Proteomes" id="UP000694257">
    <property type="component" value="Chromosome"/>
</dbReference>
<evidence type="ECO:0000313" key="4">
    <source>
        <dbReference type="EMBL" id="QXN88235.1"/>
    </source>
</evidence>
<dbReference type="InterPro" id="IPR002491">
    <property type="entry name" value="ABC_transptr_periplasmic_BD"/>
</dbReference>
<dbReference type="Pfam" id="PF01497">
    <property type="entry name" value="Peripla_BP_2"/>
    <property type="match status" value="1"/>
</dbReference>
<dbReference type="EMBL" id="CP078145">
    <property type="protein sequence ID" value="QXN88235.1"/>
    <property type="molecule type" value="Genomic_DNA"/>
</dbReference>
<proteinExistence type="inferred from homology"/>
<sequence length="355" mass="35874">MSARSGNPSVQPQWVAGVRSGWARGVLAVLALTLVVASAACGTDNAAPAAGQRGPATATLTDLDPVPIGPEPTPTLPVTVRSFDGSDVTVTDSSRIVAVDRYGTLAQIVYALGMGAKLTGRSTSAAFPAVRDVPNVAGGNGSLNVEGLLEQRPSVFLTDTVSVTPAVREQLRAAGVTVVFFDPQRTMEGVGPQIEAVAAALGVPDSGKALAERTRDEIAAATAAVPKQDPQLTIAFLYLRSTAITFLAGPGSGADALIAALGGKDAGAGLPEPFVSITSEAMIGAAPDVLLVMSDGLKSVGGVDGLQKVPGIAQTPAGRNKRIVDMSDSVLLSFGPNTGRVITALSEAVYGARPA</sequence>
<dbReference type="PANTHER" id="PTHR30535">
    <property type="entry name" value="VITAMIN B12-BINDING PROTEIN"/>
    <property type="match status" value="1"/>
</dbReference>
<evidence type="ECO:0000256" key="1">
    <source>
        <dbReference type="ARBA" id="ARBA00008814"/>
    </source>
</evidence>
<gene>
    <name evidence="4" type="ORF">KV110_21760</name>
</gene>
<dbReference type="PANTHER" id="PTHR30535:SF4">
    <property type="entry name" value="HEMIN-BINDING PERIPLASMIC PROTEIN HMUT"/>
    <property type="match status" value="1"/>
</dbReference>
<feature type="region of interest" description="Disordered" evidence="2">
    <location>
        <begin position="45"/>
        <end position="66"/>
    </location>
</feature>
<feature type="domain" description="Fe/B12 periplasmic-binding" evidence="3">
    <location>
        <begin position="97"/>
        <end position="353"/>
    </location>
</feature>
<accession>A0ABX8RIW9</accession>
<dbReference type="PROSITE" id="PS50983">
    <property type="entry name" value="FE_B12_PBP"/>
    <property type="match status" value="1"/>
</dbReference>
<dbReference type="InterPro" id="IPR050902">
    <property type="entry name" value="ABC_Transporter_SBP"/>
</dbReference>
<organism evidence="4 5">
    <name type="scientific">Nocardia iowensis</name>
    <dbReference type="NCBI Taxonomy" id="204891"/>
    <lineage>
        <taxon>Bacteria</taxon>
        <taxon>Bacillati</taxon>
        <taxon>Actinomycetota</taxon>
        <taxon>Actinomycetes</taxon>
        <taxon>Mycobacteriales</taxon>
        <taxon>Nocardiaceae</taxon>
        <taxon>Nocardia</taxon>
    </lineage>
</organism>
<protein>
    <submittedName>
        <fullName evidence="4">ABC transporter substrate-binding protein</fullName>
    </submittedName>
</protein>
<reference evidence="4 5" key="1">
    <citation type="submission" date="2021-07" db="EMBL/GenBank/DDBJ databases">
        <title>Whole Genome Sequence of Nocardia Iowensis.</title>
        <authorList>
            <person name="Lamm A."/>
            <person name="Collins-Fairclough A.M."/>
            <person name="Bunk B."/>
            <person name="Sproer C."/>
        </authorList>
    </citation>
    <scope>NUCLEOTIDE SEQUENCE [LARGE SCALE GENOMIC DNA]</scope>
    <source>
        <strain evidence="4 5">NRRL 5646</strain>
    </source>
</reference>
<evidence type="ECO:0000313" key="5">
    <source>
        <dbReference type="Proteomes" id="UP000694257"/>
    </source>
</evidence>
<name>A0ABX8RIW9_NOCIO</name>
<comment type="similarity">
    <text evidence="1">Belongs to the bacterial solute-binding protein 8 family.</text>
</comment>